<evidence type="ECO:0000313" key="2">
    <source>
        <dbReference type="Proteomes" id="UP001472677"/>
    </source>
</evidence>
<name>A0ABR2BBU2_9ROSI</name>
<dbReference type="EMBL" id="JBBPBM010000139">
    <property type="protein sequence ID" value="KAK8504588.1"/>
    <property type="molecule type" value="Genomic_DNA"/>
</dbReference>
<keyword evidence="2" id="KW-1185">Reference proteome</keyword>
<gene>
    <name evidence="1" type="ORF">V6N12_017130</name>
</gene>
<organism evidence="1 2">
    <name type="scientific">Hibiscus sabdariffa</name>
    <name type="common">roselle</name>
    <dbReference type="NCBI Taxonomy" id="183260"/>
    <lineage>
        <taxon>Eukaryota</taxon>
        <taxon>Viridiplantae</taxon>
        <taxon>Streptophyta</taxon>
        <taxon>Embryophyta</taxon>
        <taxon>Tracheophyta</taxon>
        <taxon>Spermatophyta</taxon>
        <taxon>Magnoliopsida</taxon>
        <taxon>eudicotyledons</taxon>
        <taxon>Gunneridae</taxon>
        <taxon>Pentapetalae</taxon>
        <taxon>rosids</taxon>
        <taxon>malvids</taxon>
        <taxon>Malvales</taxon>
        <taxon>Malvaceae</taxon>
        <taxon>Malvoideae</taxon>
        <taxon>Hibiscus</taxon>
    </lineage>
</organism>
<reference evidence="1 2" key="1">
    <citation type="journal article" date="2024" name="G3 (Bethesda)">
        <title>Genome assembly of Hibiscus sabdariffa L. provides insights into metabolisms of medicinal natural products.</title>
        <authorList>
            <person name="Kim T."/>
        </authorList>
    </citation>
    <scope>NUCLEOTIDE SEQUENCE [LARGE SCALE GENOMIC DNA]</scope>
    <source>
        <strain evidence="1">TK-2024</strain>
        <tissue evidence="1">Old leaves</tissue>
    </source>
</reference>
<protein>
    <submittedName>
        <fullName evidence="1">Uncharacterized protein</fullName>
    </submittedName>
</protein>
<comment type="caution">
    <text evidence="1">The sequence shown here is derived from an EMBL/GenBank/DDBJ whole genome shotgun (WGS) entry which is preliminary data.</text>
</comment>
<dbReference type="Proteomes" id="UP001472677">
    <property type="component" value="Unassembled WGS sequence"/>
</dbReference>
<sequence>MACNWITDPTRSFELKASKIETTEFKKIKREKSDIRIKDEGEGEENGFSLVFETEVGLIWVASKEDGEEFGFRVRFKELMNIQKPIKMKPTLLNHRSRVRAVGMHHSRGQGRQTFGFPVMPRHGISLDVDMA</sequence>
<evidence type="ECO:0000313" key="1">
    <source>
        <dbReference type="EMBL" id="KAK8504588.1"/>
    </source>
</evidence>
<proteinExistence type="predicted"/>
<accession>A0ABR2BBU2</accession>